<feature type="transmembrane region" description="Helical" evidence="2">
    <location>
        <begin position="95"/>
        <end position="115"/>
    </location>
</feature>
<dbReference type="GeneID" id="65343989"/>
<feature type="compositionally biased region" description="Low complexity" evidence="1">
    <location>
        <begin position="7"/>
        <end position="17"/>
    </location>
</feature>
<dbReference type="InterPro" id="IPR022062">
    <property type="entry name" value="DUF3618"/>
</dbReference>
<evidence type="ECO:0000313" key="4">
    <source>
        <dbReference type="Proteomes" id="UP000214355"/>
    </source>
</evidence>
<keyword evidence="2" id="KW-0812">Transmembrane</keyword>
<organism evidence="3 4">
    <name type="scientific">Arcanobacterium phocae</name>
    <dbReference type="NCBI Taxonomy" id="131112"/>
    <lineage>
        <taxon>Bacteria</taxon>
        <taxon>Bacillati</taxon>
        <taxon>Actinomycetota</taxon>
        <taxon>Actinomycetes</taxon>
        <taxon>Actinomycetales</taxon>
        <taxon>Actinomycetaceae</taxon>
        <taxon>Arcanobacterium</taxon>
    </lineage>
</organism>
<proteinExistence type="predicted"/>
<protein>
    <recommendedName>
        <fullName evidence="5">DUF3618 domain-containing protein</fullName>
    </recommendedName>
</protein>
<dbReference type="STRING" id="131112.SAMN04489737_0231"/>
<evidence type="ECO:0000313" key="3">
    <source>
        <dbReference type="EMBL" id="SDU77908.1"/>
    </source>
</evidence>
<keyword evidence="2" id="KW-0472">Membrane</keyword>
<keyword evidence="4" id="KW-1185">Reference proteome</keyword>
<keyword evidence="2" id="KW-1133">Transmembrane helix</keyword>
<dbReference type="AlphaFoldDB" id="A0A1H2LBB9"/>
<sequence length="116" mass="12193">MSNINEAARLAAHSKSAADYEAPAGIEDTRSAAEIQRDIERVREEMTATVNELAAKLDPQVLKEDLASAMKEKVEAVKAKAQALAHDAAAGDKKAIGIIAGVAFGVAALIIRKALK</sequence>
<feature type="region of interest" description="Disordered" evidence="1">
    <location>
        <begin position="1"/>
        <end position="23"/>
    </location>
</feature>
<dbReference type="EMBL" id="LT629804">
    <property type="protein sequence ID" value="SDU77908.1"/>
    <property type="molecule type" value="Genomic_DNA"/>
</dbReference>
<gene>
    <name evidence="3" type="ORF">SAMN04489737_0231</name>
</gene>
<dbReference type="Proteomes" id="UP000214355">
    <property type="component" value="Chromosome I"/>
</dbReference>
<dbReference type="RefSeq" id="WP_091278879.1">
    <property type="nucleotide sequence ID" value="NZ_JABAPH010000097.1"/>
</dbReference>
<accession>A0A1H2LBB9</accession>
<name>A0A1H2LBB9_9ACTO</name>
<evidence type="ECO:0000256" key="2">
    <source>
        <dbReference type="SAM" id="Phobius"/>
    </source>
</evidence>
<evidence type="ECO:0000256" key="1">
    <source>
        <dbReference type="SAM" id="MobiDB-lite"/>
    </source>
</evidence>
<evidence type="ECO:0008006" key="5">
    <source>
        <dbReference type="Google" id="ProtNLM"/>
    </source>
</evidence>
<reference evidence="4" key="1">
    <citation type="submission" date="2016-10" db="EMBL/GenBank/DDBJ databases">
        <authorList>
            <person name="Varghese N."/>
            <person name="Submissions S."/>
        </authorList>
    </citation>
    <scope>NUCLEOTIDE SEQUENCE [LARGE SCALE GENOMIC DNA]</scope>
    <source>
        <strain evidence="4">DSM 10002</strain>
    </source>
</reference>
<dbReference type="OrthoDB" id="3268936at2"/>
<dbReference type="Pfam" id="PF12277">
    <property type="entry name" value="DUF3618"/>
    <property type="match status" value="1"/>
</dbReference>